<comment type="caution">
    <text evidence="3">The sequence shown here is derived from an EMBL/GenBank/DDBJ whole genome shotgun (WGS) entry which is preliminary data.</text>
</comment>
<evidence type="ECO:0000259" key="2">
    <source>
        <dbReference type="PROSITE" id="PS50994"/>
    </source>
</evidence>
<dbReference type="OrthoDB" id="5853607at2759"/>
<dbReference type="SUPFAM" id="SSF53098">
    <property type="entry name" value="Ribonuclease H-like"/>
    <property type="match status" value="1"/>
</dbReference>
<dbReference type="Proteomes" id="UP000751190">
    <property type="component" value="Unassembled WGS sequence"/>
</dbReference>
<name>A0A8J5X9H4_DIALT</name>
<accession>A0A8J5X9H4</accession>
<feature type="compositionally biased region" description="Basic and acidic residues" evidence="1">
    <location>
        <begin position="406"/>
        <end position="421"/>
    </location>
</feature>
<dbReference type="GO" id="GO:0003676">
    <property type="term" value="F:nucleic acid binding"/>
    <property type="evidence" value="ECO:0007669"/>
    <property type="project" value="InterPro"/>
</dbReference>
<dbReference type="InterPro" id="IPR012337">
    <property type="entry name" value="RNaseH-like_sf"/>
</dbReference>
<dbReference type="GO" id="GO:0015074">
    <property type="term" value="P:DNA integration"/>
    <property type="evidence" value="ECO:0007669"/>
    <property type="project" value="InterPro"/>
</dbReference>
<dbReference type="PROSITE" id="PS50994">
    <property type="entry name" value="INTEGRASE"/>
    <property type="match status" value="1"/>
</dbReference>
<reference evidence="3" key="1">
    <citation type="submission" date="2021-05" db="EMBL/GenBank/DDBJ databases">
        <title>The genome of the haptophyte Pavlova lutheri (Diacronema luteri, Pavlovales) - a model for lipid biosynthesis in eukaryotic algae.</title>
        <authorList>
            <person name="Hulatt C.J."/>
            <person name="Posewitz M.C."/>
        </authorList>
    </citation>
    <scope>NUCLEOTIDE SEQUENCE</scope>
    <source>
        <strain evidence="3">NIVA-4/92</strain>
    </source>
</reference>
<evidence type="ECO:0000313" key="4">
    <source>
        <dbReference type="Proteomes" id="UP000751190"/>
    </source>
</evidence>
<dbReference type="EMBL" id="JAGTXO010000061">
    <property type="protein sequence ID" value="KAG8457879.1"/>
    <property type="molecule type" value="Genomic_DNA"/>
</dbReference>
<protein>
    <recommendedName>
        <fullName evidence="2">Integrase catalytic domain-containing protein</fullName>
    </recommendedName>
</protein>
<evidence type="ECO:0000256" key="1">
    <source>
        <dbReference type="SAM" id="MobiDB-lite"/>
    </source>
</evidence>
<evidence type="ECO:0000313" key="3">
    <source>
        <dbReference type="EMBL" id="KAG8457879.1"/>
    </source>
</evidence>
<dbReference type="InterPro" id="IPR036397">
    <property type="entry name" value="RNaseH_sf"/>
</dbReference>
<organism evidence="3 4">
    <name type="scientific">Diacronema lutheri</name>
    <name type="common">Unicellular marine alga</name>
    <name type="synonym">Monochrysis lutheri</name>
    <dbReference type="NCBI Taxonomy" id="2081491"/>
    <lineage>
        <taxon>Eukaryota</taxon>
        <taxon>Haptista</taxon>
        <taxon>Haptophyta</taxon>
        <taxon>Pavlovophyceae</taxon>
        <taxon>Pavlovales</taxon>
        <taxon>Pavlovaceae</taxon>
        <taxon>Diacronema</taxon>
    </lineage>
</organism>
<dbReference type="AlphaFoldDB" id="A0A8J5X9H4"/>
<feature type="region of interest" description="Disordered" evidence="1">
    <location>
        <begin position="483"/>
        <end position="502"/>
    </location>
</feature>
<gene>
    <name evidence="3" type="ORF">KFE25_009777</name>
</gene>
<feature type="compositionally biased region" description="Acidic residues" evidence="1">
    <location>
        <begin position="393"/>
        <end position="405"/>
    </location>
</feature>
<feature type="compositionally biased region" description="Low complexity" evidence="1">
    <location>
        <begin position="483"/>
        <end position="500"/>
    </location>
</feature>
<dbReference type="PANTHER" id="PTHR37984">
    <property type="entry name" value="PROTEIN CBG26694"/>
    <property type="match status" value="1"/>
</dbReference>
<keyword evidence="4" id="KW-1185">Reference proteome</keyword>
<sequence>MPADDDEDAVLSSHTAAFNDGVERHLAEQKAANSPVLTEEQHDKMLSALIKWAAAERAGDGSVTAVQNAKKEVVSTYGRVVYKWATKYTVLEAGGVSHLVFTYVEGTPLDEVTRPSHTGRVFEDLMRAHVTKGAHRKARGLYAAVKAAHGNSIPHWMCKIFTDSCPHCIKRIARKAVSAGHAPLLTYGLGSRVQIDLIDFQSCPDGDFKYLLNVQDLGTKFYDCRPLTSKRGPAVAAALVDIFTIYGPPKILHSDNGKEFAGHAGNGKEARLDDGEMREVISQIKQLWPDCLMVHGRARHSQSQGAIERLNRTVQARLAAWMSDNNSTQWSVGCRFVRWVINTTVTRATGSSPYKLAFGQEPRVGISDLPIDRVLLEKLTTEVDLNALLGIVESDEEDEGEDGEDVERAADDDGDSSDLRGDAVLGGGAARGAALGEGRGGGLCAALDAARGAARAVTSGGAASGSASGDAVCNTARGAARGAARGTARGAARGTPRAAPSVNDARNAMFEPMPGADCARAASMAALADDDGGNGGGSPTYDWAHLAVKQEGLTLDTLRARHAMAGTFALLDREDVNDGWRRIFVEPIAATALWSIYDEKRILIEKVPFNGEFEGIVAEWGMYYKAPVITADIEQVAKRGKQAAAQTREARVLQGAGGGGGLNCQVSVANVDRGKLDPTNATLVVVELVKKAKVVLYRVANCGGVCKDLYLRAYVRPLSNVSPAQIDLDTVLNSWRTLPTVPLRTLATAESATGGQGMRRCSCKGKCNTAKCTCSEAGHRCNSRCHKGNATCTNCYGRRLA</sequence>
<dbReference type="Gene3D" id="3.30.420.10">
    <property type="entry name" value="Ribonuclease H-like superfamily/Ribonuclease H"/>
    <property type="match status" value="1"/>
</dbReference>
<proteinExistence type="predicted"/>
<dbReference type="PANTHER" id="PTHR37984:SF5">
    <property type="entry name" value="PROTEIN NYNRIN-LIKE"/>
    <property type="match status" value="1"/>
</dbReference>
<dbReference type="InterPro" id="IPR001584">
    <property type="entry name" value="Integrase_cat-core"/>
</dbReference>
<feature type="domain" description="Integrase catalytic" evidence="2">
    <location>
        <begin position="179"/>
        <end position="361"/>
    </location>
</feature>
<dbReference type="InterPro" id="IPR050951">
    <property type="entry name" value="Retrovirus_Pol_polyprotein"/>
</dbReference>
<feature type="region of interest" description="Disordered" evidence="1">
    <location>
        <begin position="390"/>
        <end position="423"/>
    </location>
</feature>